<name>A0A1T4WAP3_9GAMM</name>
<dbReference type="EMBL" id="FUXU01000191">
    <property type="protein sequence ID" value="SKA74356.1"/>
    <property type="molecule type" value="Genomic_DNA"/>
</dbReference>
<keyword evidence="2" id="KW-1185">Reference proteome</keyword>
<dbReference type="Proteomes" id="UP000190162">
    <property type="component" value="Unassembled WGS sequence"/>
</dbReference>
<protein>
    <recommendedName>
        <fullName evidence="3">YD repeat-containing protein</fullName>
    </recommendedName>
</protein>
<proteinExistence type="predicted"/>
<dbReference type="OrthoDB" id="9816400at2"/>
<sequence length="369" mass="40495">MTSFYSSASNFSGAEVGGVDPRTGLFNISLPLIKLLSGSLAGPPLSLALHYSPLSTINNGFGIGFELNLSSYDTHTGKLLLSTGEEYRVSSSGKIVKQKKLNNFAFKKLDDANCQIVYKSGLIEHLSLHKSVFVPSRISGPCGRSLNLRWSSKYTPARLTQVSDGDGTVLCSMAYPDESYATTTFTVLPDDNERSYDTIFKFTNEHLVKVTCHMVEPALVWTFDYDDVGPKKGCRAITTVAAPTGLIEQVRYYSEEGMAFPDIAKLPALPCVQRHTVSPGGGQAKSVTQWTWTKNNYLGNNAGLNQWQPDTDGMLNILLSDYQYGSTADLMSSDGKTVLSSVTRRYNSYHLQESEAMLKDGKKHTKTTQ</sequence>
<reference evidence="2" key="1">
    <citation type="submission" date="2017-02" db="EMBL/GenBank/DDBJ databases">
        <authorList>
            <person name="Varghese N."/>
            <person name="Submissions S."/>
        </authorList>
    </citation>
    <scope>NUCLEOTIDE SEQUENCE [LARGE SCALE GENOMIC DNA]</scope>
    <source>
        <strain evidence="2">DSM 22720</strain>
    </source>
</reference>
<evidence type="ECO:0008006" key="3">
    <source>
        <dbReference type="Google" id="ProtNLM"/>
    </source>
</evidence>
<organism evidence="1 2">
    <name type="scientific">Enterovibrio nigricans DSM 22720</name>
    <dbReference type="NCBI Taxonomy" id="1121868"/>
    <lineage>
        <taxon>Bacteria</taxon>
        <taxon>Pseudomonadati</taxon>
        <taxon>Pseudomonadota</taxon>
        <taxon>Gammaproteobacteria</taxon>
        <taxon>Vibrionales</taxon>
        <taxon>Vibrionaceae</taxon>
        <taxon>Enterovibrio</taxon>
    </lineage>
</organism>
<evidence type="ECO:0000313" key="2">
    <source>
        <dbReference type="Proteomes" id="UP000190162"/>
    </source>
</evidence>
<dbReference type="RefSeq" id="WP_078754806.1">
    <property type="nucleotide sequence ID" value="NZ_FUXU01000191.1"/>
</dbReference>
<dbReference type="AlphaFoldDB" id="A0A1T4WAP3"/>
<evidence type="ECO:0000313" key="1">
    <source>
        <dbReference type="EMBL" id="SKA74356.1"/>
    </source>
</evidence>
<gene>
    <name evidence="1" type="ORF">SAMN02745132_04853</name>
</gene>
<accession>A0A1T4WAP3</accession>